<keyword evidence="7 12" id="KW-0106">Calcium</keyword>
<dbReference type="FunFam" id="2.60.40.60:FF:000129">
    <property type="entry name" value="protocadherin alpha-C2 isoform X1"/>
    <property type="match status" value="1"/>
</dbReference>
<dbReference type="InterPro" id="IPR013164">
    <property type="entry name" value="Cadherin_N"/>
</dbReference>
<dbReference type="OrthoDB" id="6252479at2759"/>
<dbReference type="GO" id="GO:0005509">
    <property type="term" value="F:calcium ion binding"/>
    <property type="evidence" value="ECO:0007669"/>
    <property type="project" value="UniProtKB-UniRule"/>
</dbReference>
<keyword evidence="15" id="KW-1185">Reference proteome</keyword>
<evidence type="ECO:0000313" key="15">
    <source>
        <dbReference type="Proteomes" id="UP000515156"/>
    </source>
</evidence>
<feature type="domain" description="Cadherin" evidence="14">
    <location>
        <begin position="34"/>
        <end position="133"/>
    </location>
</feature>
<dbReference type="GeneID" id="115476833"/>
<dbReference type="Pfam" id="PF08266">
    <property type="entry name" value="Cadherin_2"/>
    <property type="match status" value="1"/>
</dbReference>
<evidence type="ECO:0000256" key="9">
    <source>
        <dbReference type="ARBA" id="ARBA00022989"/>
    </source>
</evidence>
<keyword evidence="5" id="KW-0732">Signal</keyword>
<dbReference type="PROSITE" id="PS50268">
    <property type="entry name" value="CADHERIN_2"/>
    <property type="match status" value="6"/>
</dbReference>
<dbReference type="SUPFAM" id="SSF49313">
    <property type="entry name" value="Cadherin-like"/>
    <property type="match status" value="6"/>
</dbReference>
<keyword evidence="10 13" id="KW-0472">Membrane</keyword>
<evidence type="ECO:0000256" key="1">
    <source>
        <dbReference type="ARBA" id="ARBA00003436"/>
    </source>
</evidence>
<keyword evidence="8" id="KW-0130">Cell adhesion</keyword>
<evidence type="ECO:0000313" key="16">
    <source>
        <dbReference type="RefSeq" id="XP_030069267.1"/>
    </source>
</evidence>
<keyword evidence="3" id="KW-1003">Cell membrane</keyword>
<feature type="domain" description="Cadherin" evidence="14">
    <location>
        <begin position="579"/>
        <end position="676"/>
    </location>
</feature>
<dbReference type="PROSITE" id="PS00232">
    <property type="entry name" value="CADHERIN_1"/>
    <property type="match status" value="3"/>
</dbReference>
<dbReference type="Proteomes" id="UP000515156">
    <property type="component" value="Chromosome 8"/>
</dbReference>
<dbReference type="Gene3D" id="2.60.40.60">
    <property type="entry name" value="Cadherins"/>
    <property type="match status" value="6"/>
</dbReference>
<evidence type="ECO:0000256" key="3">
    <source>
        <dbReference type="ARBA" id="ARBA00022475"/>
    </source>
</evidence>
<dbReference type="CDD" id="cd11304">
    <property type="entry name" value="Cadherin_repeat"/>
    <property type="match status" value="6"/>
</dbReference>
<reference evidence="16" key="1">
    <citation type="submission" date="2025-08" db="UniProtKB">
        <authorList>
            <consortium name="RefSeq"/>
        </authorList>
    </citation>
    <scope>IDENTIFICATION</scope>
</reference>
<dbReference type="FunFam" id="2.60.40.60:FF:000001">
    <property type="entry name" value="Protocadherin alpha 2"/>
    <property type="match status" value="1"/>
</dbReference>
<dbReference type="Pfam" id="PF00028">
    <property type="entry name" value="Cadherin"/>
    <property type="match status" value="5"/>
</dbReference>
<feature type="domain" description="Cadherin" evidence="14">
    <location>
        <begin position="134"/>
        <end position="242"/>
    </location>
</feature>
<evidence type="ECO:0000256" key="12">
    <source>
        <dbReference type="PROSITE-ProRule" id="PRU00043"/>
    </source>
</evidence>
<evidence type="ECO:0000256" key="6">
    <source>
        <dbReference type="ARBA" id="ARBA00022737"/>
    </source>
</evidence>
<evidence type="ECO:0000256" key="13">
    <source>
        <dbReference type="SAM" id="Phobius"/>
    </source>
</evidence>
<name>A0A6P7YPU0_9AMPH</name>
<dbReference type="InterPro" id="IPR050174">
    <property type="entry name" value="Protocadherin/Cadherin-CA"/>
</dbReference>
<dbReference type="PANTHER" id="PTHR24028:SF133">
    <property type="entry name" value="PROTOCADHERIN ALPHA-4"/>
    <property type="match status" value="1"/>
</dbReference>
<dbReference type="FunFam" id="2.60.40.60:FF:000002">
    <property type="entry name" value="Protocadherin alpha 2"/>
    <property type="match status" value="1"/>
</dbReference>
<dbReference type="AlphaFoldDB" id="A0A6P7YPU0"/>
<feature type="domain" description="Cadherin" evidence="14">
    <location>
        <begin position="351"/>
        <end position="455"/>
    </location>
</feature>
<dbReference type="FunFam" id="2.60.40.60:FF:000004">
    <property type="entry name" value="Protocadherin 1 gamma 2"/>
    <property type="match status" value="1"/>
</dbReference>
<proteinExistence type="predicted"/>
<dbReference type="SMART" id="SM00112">
    <property type="entry name" value="CA"/>
    <property type="match status" value="6"/>
</dbReference>
<dbReference type="GO" id="GO:0007156">
    <property type="term" value="P:homophilic cell adhesion via plasma membrane adhesion molecules"/>
    <property type="evidence" value="ECO:0007669"/>
    <property type="project" value="InterPro"/>
</dbReference>
<feature type="domain" description="Cadherin" evidence="14">
    <location>
        <begin position="456"/>
        <end position="564"/>
    </location>
</feature>
<keyword evidence="4 13" id="KW-0812">Transmembrane</keyword>
<evidence type="ECO:0000259" key="14">
    <source>
        <dbReference type="PROSITE" id="PS50268"/>
    </source>
</evidence>
<dbReference type="RefSeq" id="XP_030069267.1">
    <property type="nucleotide sequence ID" value="XM_030213407.1"/>
</dbReference>
<sequence>MRLTVKSWIVQWRTVQVLLFLYFSGRSLGQIRYSVLEELEEGTSVGNVAVDLKVDNAKLYNRNFRIAYETSIQYFGINIKNGILFIKHKIDRDHLCASSTSCLINLEAVMDNPLEVYRIQIEILDINDNSPYFFSSENTVAVSEYTRPGTHFPLEGAFDKDEGENALLSYHLSSNDFFALKHQISDGKSYSLELLLLKALDREHQPVHRLTLTATDGGTPKRSGTTQITIQVRDANDNPPVFDHSVYKVKMLENTPLGSLVIKLNATDLDEGENGDLVYSFSNLTLSVAKQLFIIDQNSGEIRIQGVLDFEKSNMFEIRVQAKDRGLLELTGRCNVIVEIVDVNDNSPEIKVTSFSNPVQEDALPGLVIALLTVTDKDSGMNGKVSCEVPLSLPFQIEARFENYYALVLKKPLDREVAADYNVTIFATDGGSPPLSAVKTIVILVTDVNDNPPTFLEIPYIVSIVENNVPWSPIFQISALDPDLNENAEVKYSIIESTEGVPVSSIFSVQSDTGQIFALLSFDYEHNQVYSLRIKARDSGSPSLSSTTEITLFIQDQNDNHPMILTPFPSHGSSASEVVSLSSNVGYLVAKIRAMDADSGYNAWLSYEFKEPTNADPFRIGLYTGEIRTVRSLKETDEGRKTLIILVKDHGNPSLSATVTMNVLLEKSNQEKILDYRHVQNNDNYLTDLNVYLIISIASILAIFLLFIFVYTILRYQKARTEAKMSRKTEVCPDTAGKWSYTQSQQYYLYLCGESKGNRMLKSQSSHYAWNNENHTTPTGDLLQLHNGENDVMKATEVRKVYKYDYLQVSLSAVRWACVYVYPFQTSAPS</sequence>
<evidence type="ECO:0000256" key="2">
    <source>
        <dbReference type="ARBA" id="ARBA00004251"/>
    </source>
</evidence>
<evidence type="ECO:0000256" key="7">
    <source>
        <dbReference type="ARBA" id="ARBA00022837"/>
    </source>
</evidence>
<feature type="domain" description="Cadherin" evidence="14">
    <location>
        <begin position="243"/>
        <end position="350"/>
    </location>
</feature>
<evidence type="ECO:0000256" key="8">
    <source>
        <dbReference type="ARBA" id="ARBA00022889"/>
    </source>
</evidence>
<dbReference type="InterPro" id="IPR002126">
    <property type="entry name" value="Cadherin-like_dom"/>
</dbReference>
<evidence type="ECO:0000256" key="10">
    <source>
        <dbReference type="ARBA" id="ARBA00023136"/>
    </source>
</evidence>
<dbReference type="InterPro" id="IPR015919">
    <property type="entry name" value="Cadherin-like_sf"/>
</dbReference>
<dbReference type="GO" id="GO:0005886">
    <property type="term" value="C:plasma membrane"/>
    <property type="evidence" value="ECO:0007669"/>
    <property type="project" value="UniProtKB-SubCell"/>
</dbReference>
<keyword evidence="11" id="KW-0325">Glycoprotein</keyword>
<keyword evidence="6" id="KW-0677">Repeat</keyword>
<dbReference type="FunFam" id="2.60.40.60:FF:000007">
    <property type="entry name" value="Protocadherin alpha 2"/>
    <property type="match status" value="1"/>
</dbReference>
<protein>
    <submittedName>
        <fullName evidence="16">Protocadherin alpha-4-like</fullName>
    </submittedName>
</protein>
<organism evidence="15 16">
    <name type="scientific">Microcaecilia unicolor</name>
    <dbReference type="NCBI Taxonomy" id="1415580"/>
    <lineage>
        <taxon>Eukaryota</taxon>
        <taxon>Metazoa</taxon>
        <taxon>Chordata</taxon>
        <taxon>Craniata</taxon>
        <taxon>Vertebrata</taxon>
        <taxon>Euteleostomi</taxon>
        <taxon>Amphibia</taxon>
        <taxon>Gymnophiona</taxon>
        <taxon>Siphonopidae</taxon>
        <taxon>Microcaecilia</taxon>
    </lineage>
</organism>
<comment type="function">
    <text evidence="1">Potential calcium-dependent cell-adhesion protein. May be involved in the establishment and maintenance of specific neuronal connections in the brain.</text>
</comment>
<feature type="transmembrane region" description="Helical" evidence="13">
    <location>
        <begin position="691"/>
        <end position="714"/>
    </location>
</feature>
<comment type="subcellular location">
    <subcellularLocation>
        <location evidence="2">Cell membrane</location>
        <topology evidence="2">Single-pass type I membrane protein</topology>
    </subcellularLocation>
</comment>
<dbReference type="InParanoid" id="A0A6P7YPU0"/>
<dbReference type="PRINTS" id="PR00205">
    <property type="entry name" value="CADHERIN"/>
</dbReference>
<dbReference type="InterPro" id="IPR020894">
    <property type="entry name" value="Cadherin_CS"/>
</dbReference>
<gene>
    <name evidence="16" type="primary">LOC115476833</name>
</gene>
<dbReference type="KEGG" id="muo:115476833"/>
<evidence type="ECO:0000256" key="5">
    <source>
        <dbReference type="ARBA" id="ARBA00022729"/>
    </source>
</evidence>
<evidence type="ECO:0000256" key="4">
    <source>
        <dbReference type="ARBA" id="ARBA00022692"/>
    </source>
</evidence>
<dbReference type="PANTHER" id="PTHR24028">
    <property type="entry name" value="CADHERIN-87A"/>
    <property type="match status" value="1"/>
</dbReference>
<accession>A0A6P7YPU0</accession>
<keyword evidence="9 13" id="KW-1133">Transmembrane helix</keyword>
<evidence type="ECO:0000256" key="11">
    <source>
        <dbReference type="ARBA" id="ARBA00023180"/>
    </source>
</evidence>
<dbReference type="FunFam" id="2.60.40.60:FF:000006">
    <property type="entry name" value="Protocadherin alpha 2"/>
    <property type="match status" value="1"/>
</dbReference>